<sequence length="280" mass="31487">MILTQRIQVGMAIVPEQRVFLNSNGLAENLTLLSEILSSATSQLMSVYADVPDVKKALDTIIFFWKQAHLVVCNRIWIPWCGVWRLSDRRSHSLSLVVVGKTWTIYVLIEDTFKLGDKYLTSLGISECWKYLGISFMARGEKSFRKEIEELLRGISEAPLKLYQRMAAVRRWLRIPRDVAMGFCHAPPSASFIKSIPVWILALLRIVSKSGYTTSTCFVGLSQFLEKGGVAQEVGSHFLDSTLKVKNSWKAKLLGAVDGRELEPSKGSKLSTSWIVQMQG</sequence>
<comment type="caution">
    <text evidence="1">The sequence shown here is derived from an EMBL/GenBank/DDBJ whole genome shotgun (WGS) entry which is preliminary data.</text>
</comment>
<name>A0ABQ9IFL4_9NEOP</name>
<dbReference type="EMBL" id="JARBHB010000001">
    <property type="protein sequence ID" value="KAJ8895411.1"/>
    <property type="molecule type" value="Genomic_DNA"/>
</dbReference>
<evidence type="ECO:0000313" key="1">
    <source>
        <dbReference type="EMBL" id="KAJ8895411.1"/>
    </source>
</evidence>
<protein>
    <submittedName>
        <fullName evidence="1">Uncharacterized protein</fullName>
    </submittedName>
</protein>
<reference evidence="1 2" key="1">
    <citation type="submission" date="2023-02" db="EMBL/GenBank/DDBJ databases">
        <title>LHISI_Scaffold_Assembly.</title>
        <authorList>
            <person name="Stuart O.P."/>
            <person name="Cleave R."/>
            <person name="Magrath M.J.L."/>
            <person name="Mikheyev A.S."/>
        </authorList>
    </citation>
    <scope>NUCLEOTIDE SEQUENCE [LARGE SCALE GENOMIC DNA]</scope>
    <source>
        <strain evidence="1">Daus_M_001</strain>
        <tissue evidence="1">Leg muscle</tissue>
    </source>
</reference>
<proteinExistence type="predicted"/>
<organism evidence="1 2">
    <name type="scientific">Dryococelus australis</name>
    <dbReference type="NCBI Taxonomy" id="614101"/>
    <lineage>
        <taxon>Eukaryota</taxon>
        <taxon>Metazoa</taxon>
        <taxon>Ecdysozoa</taxon>
        <taxon>Arthropoda</taxon>
        <taxon>Hexapoda</taxon>
        <taxon>Insecta</taxon>
        <taxon>Pterygota</taxon>
        <taxon>Neoptera</taxon>
        <taxon>Polyneoptera</taxon>
        <taxon>Phasmatodea</taxon>
        <taxon>Verophasmatodea</taxon>
        <taxon>Anareolatae</taxon>
        <taxon>Phasmatidae</taxon>
        <taxon>Eurycanthinae</taxon>
        <taxon>Dryococelus</taxon>
    </lineage>
</organism>
<keyword evidence="2" id="KW-1185">Reference proteome</keyword>
<accession>A0ABQ9IFL4</accession>
<gene>
    <name evidence="1" type="ORF">PR048_000743</name>
</gene>
<evidence type="ECO:0000313" key="2">
    <source>
        <dbReference type="Proteomes" id="UP001159363"/>
    </source>
</evidence>
<dbReference type="Proteomes" id="UP001159363">
    <property type="component" value="Chromosome 1"/>
</dbReference>